<organism evidence="5 6">
    <name type="scientific">Galleria mellonella</name>
    <name type="common">Greater wax moth</name>
    <dbReference type="NCBI Taxonomy" id="7137"/>
    <lineage>
        <taxon>Eukaryota</taxon>
        <taxon>Metazoa</taxon>
        <taxon>Ecdysozoa</taxon>
        <taxon>Arthropoda</taxon>
        <taxon>Hexapoda</taxon>
        <taxon>Insecta</taxon>
        <taxon>Pterygota</taxon>
        <taxon>Neoptera</taxon>
        <taxon>Endopterygota</taxon>
        <taxon>Lepidoptera</taxon>
        <taxon>Glossata</taxon>
        <taxon>Ditrysia</taxon>
        <taxon>Pyraloidea</taxon>
        <taxon>Pyralidae</taxon>
        <taxon>Galleriinae</taxon>
        <taxon>Galleria</taxon>
    </lineage>
</organism>
<evidence type="ECO:0000256" key="2">
    <source>
        <dbReference type="SAM" id="Coils"/>
    </source>
</evidence>
<dbReference type="SUPFAM" id="SSF57756">
    <property type="entry name" value="Retrovirus zinc finger-like domains"/>
    <property type="match status" value="1"/>
</dbReference>
<dbReference type="Gene3D" id="4.10.60.10">
    <property type="entry name" value="Zinc finger, CCHC-type"/>
    <property type="match status" value="1"/>
</dbReference>
<evidence type="ECO:0000259" key="4">
    <source>
        <dbReference type="PROSITE" id="PS50158"/>
    </source>
</evidence>
<gene>
    <name evidence="6" type="primary">LOC128201996</name>
</gene>
<feature type="compositionally biased region" description="Basic residues" evidence="3">
    <location>
        <begin position="565"/>
        <end position="576"/>
    </location>
</feature>
<dbReference type="Proteomes" id="UP001652740">
    <property type="component" value="Unplaced"/>
</dbReference>
<feature type="region of interest" description="Disordered" evidence="3">
    <location>
        <begin position="808"/>
        <end position="835"/>
    </location>
</feature>
<proteinExistence type="predicted"/>
<evidence type="ECO:0000313" key="5">
    <source>
        <dbReference type="Proteomes" id="UP001652740"/>
    </source>
</evidence>
<dbReference type="GeneID" id="128201996"/>
<keyword evidence="2" id="KW-0175">Coiled coil</keyword>
<keyword evidence="1" id="KW-0479">Metal-binding</keyword>
<sequence length="835" mass="90793">MRCVFPAHHSEKPCKGAALLVVWMIAKAYPDHRCESAKRNTGGFLVGRYRRETENPPPPHRFSRGWSAPCIWGGGGTTEGQRGVGEDVVVRGEIVKEVGLETKVVPVRARRSMEIDPAMDDELSMLAREIDSSLSRSTSCASMLFSEDEDFLERPRSRRKRRHSRSDEESSVVESDSQTSAKRKGKAGKAKAPSSAEQFRVALYEGGNTVPPKAISPKATGRYAGLSQARADLAEYVDREMEKEAAEAVAGTSKPVTRHYNIFPVEEIKRADVVGAEMDECARNVLEAVKKSGHLKGTIIKTIKENITTIRRNTEWFVDRTNTAECADLRKDNARLEAELKERQIMLTGIREESVRSAVEMRALRKAVANAPNAKEVLELRAERENLERQVQSYVDETIDLKRRLLEQSVELRKLKNQLQELQASSVPQRAPGEATKDKTCAAPAPIQPVAASPDESLEARIVRQIGDMFNVRLAAIEERLAQPGKRKPARNAKAARSASQSAPRAPKAPTQSRDRATQPVPAGDPGTSRAPPPSATSEEDPSEGGPASQAAQEKTAPATAPAPKPKKKRKRRFRLPRSQAVVITLQPGAEEKGITYATVFREAHSKLSPTELGITDARFRLGATGSRILEVPGADSGDKADLLANKLAEILPEGAVKISRPIKSAELRIRNLDDSATPAEVIAAVAREGGCDEALIKTGEIRRAPSGVGSIWVRCPVSAAKALSKAGRVKVGWVMARVQTLEPRPMRCYRCLLSGHVAQWCTASVDTSGGVLCFRCGKAGHKSAQCTAQSPACGFCAAEGRKSDHRVGSTAKCRPRKARAPARDSRVGGEAMDT</sequence>
<feature type="domain" description="CCHC-type" evidence="4">
    <location>
        <begin position="774"/>
        <end position="787"/>
    </location>
</feature>
<feature type="region of interest" description="Disordered" evidence="3">
    <location>
        <begin position="151"/>
        <end position="194"/>
    </location>
</feature>
<dbReference type="SMART" id="SM00343">
    <property type="entry name" value="ZnF_C2HC"/>
    <property type="match status" value="2"/>
</dbReference>
<dbReference type="InterPro" id="IPR036875">
    <property type="entry name" value="Znf_CCHC_sf"/>
</dbReference>
<feature type="region of interest" description="Disordered" evidence="3">
    <location>
        <begin position="422"/>
        <end position="453"/>
    </location>
</feature>
<dbReference type="InterPro" id="IPR001878">
    <property type="entry name" value="Znf_CCHC"/>
</dbReference>
<dbReference type="PROSITE" id="PS50158">
    <property type="entry name" value="ZF_CCHC"/>
    <property type="match status" value="1"/>
</dbReference>
<keyword evidence="1" id="KW-0862">Zinc</keyword>
<keyword evidence="1" id="KW-0863">Zinc-finger</keyword>
<accession>A0ABM3MZC5</accession>
<evidence type="ECO:0000256" key="3">
    <source>
        <dbReference type="SAM" id="MobiDB-lite"/>
    </source>
</evidence>
<evidence type="ECO:0000256" key="1">
    <source>
        <dbReference type="PROSITE-ProRule" id="PRU00047"/>
    </source>
</evidence>
<name>A0ABM3MZC5_GALME</name>
<reference evidence="6" key="1">
    <citation type="submission" date="2025-08" db="UniProtKB">
        <authorList>
            <consortium name="RefSeq"/>
        </authorList>
    </citation>
    <scope>IDENTIFICATION</scope>
    <source>
        <tissue evidence="6">Whole larvae</tissue>
    </source>
</reference>
<feature type="compositionally biased region" description="Low complexity" evidence="3">
    <location>
        <begin position="492"/>
        <end position="510"/>
    </location>
</feature>
<keyword evidence="5" id="KW-1185">Reference proteome</keyword>
<protein>
    <submittedName>
        <fullName evidence="6">Uncharacterized protein LOC128201996</fullName>
    </submittedName>
</protein>
<dbReference type="Pfam" id="PF00098">
    <property type="entry name" value="zf-CCHC"/>
    <property type="match status" value="1"/>
</dbReference>
<dbReference type="RefSeq" id="XP_052756688.1">
    <property type="nucleotide sequence ID" value="XM_052900728.1"/>
</dbReference>
<evidence type="ECO:0000313" key="6">
    <source>
        <dbReference type="RefSeq" id="XP_052756688.1"/>
    </source>
</evidence>
<feature type="region of interest" description="Disordered" evidence="3">
    <location>
        <begin position="483"/>
        <end position="579"/>
    </location>
</feature>
<feature type="coiled-coil region" evidence="2">
    <location>
        <begin position="326"/>
        <end position="353"/>
    </location>
</feature>